<accession>A0A840TKX7</accession>
<organism evidence="4 5">
    <name type="scientific">Rhabdobacter roseus</name>
    <dbReference type="NCBI Taxonomy" id="1655419"/>
    <lineage>
        <taxon>Bacteria</taxon>
        <taxon>Pseudomonadati</taxon>
        <taxon>Bacteroidota</taxon>
        <taxon>Cytophagia</taxon>
        <taxon>Cytophagales</taxon>
        <taxon>Cytophagaceae</taxon>
        <taxon>Rhabdobacter</taxon>
    </lineage>
</organism>
<protein>
    <recommendedName>
        <fullName evidence="3">Outer membrane protein beta-barrel domain-containing protein</fullName>
    </recommendedName>
</protein>
<dbReference type="SUPFAM" id="SSF56925">
    <property type="entry name" value="OMPA-like"/>
    <property type="match status" value="1"/>
</dbReference>
<evidence type="ECO:0000256" key="1">
    <source>
        <dbReference type="ARBA" id="ARBA00022729"/>
    </source>
</evidence>
<evidence type="ECO:0000259" key="3">
    <source>
        <dbReference type="Pfam" id="PF13505"/>
    </source>
</evidence>
<dbReference type="Proteomes" id="UP000557307">
    <property type="component" value="Unassembled WGS sequence"/>
</dbReference>
<feature type="signal peptide" evidence="2">
    <location>
        <begin position="1"/>
        <end position="23"/>
    </location>
</feature>
<dbReference type="InterPro" id="IPR011250">
    <property type="entry name" value="OMP/PagP_B-barrel"/>
</dbReference>
<dbReference type="EMBL" id="JACHGF010000001">
    <property type="protein sequence ID" value="MBB5282457.1"/>
    <property type="molecule type" value="Genomic_DNA"/>
</dbReference>
<dbReference type="InterPro" id="IPR027385">
    <property type="entry name" value="Beta-barrel_OMP"/>
</dbReference>
<comment type="caution">
    <text evidence="4">The sequence shown here is derived from an EMBL/GenBank/DDBJ whole genome shotgun (WGS) entry which is preliminary data.</text>
</comment>
<keyword evidence="5" id="KW-1185">Reference proteome</keyword>
<sequence>MKKRFPTLVYLLILSVSTSTAWAQTSPWTLGLKAGTGWSGRNVEQQTNQEIRDRYRSGFSYAGGLRLGYRLAPSLALRVDAEWQSLCDRRVRALNVLGLTDVDRLGPLIYTTTYDNTFQRLQVPLTVEINPFPQRSPVYVLAGAMPTYFIKAKTHYKLVSSREDDPLASGSLTIPFSIRENEHLRNDLLFIAGVGTSVGKKIALEAVYQFNNPLRYAEQRVGGAFILLPTYTSRAGQGLLVTATYRLFWILGELSINKIQVPGQDRCGN</sequence>
<feature type="chain" id="PRO_5032345146" description="Outer membrane protein beta-barrel domain-containing protein" evidence="2">
    <location>
        <begin position="24"/>
        <end position="269"/>
    </location>
</feature>
<dbReference type="RefSeq" id="WP_184170638.1">
    <property type="nucleotide sequence ID" value="NZ_JACHGF010000001.1"/>
</dbReference>
<keyword evidence="1 2" id="KW-0732">Signal</keyword>
<dbReference type="Pfam" id="PF13505">
    <property type="entry name" value="OMP_b-brl"/>
    <property type="match status" value="1"/>
</dbReference>
<name>A0A840TKX7_9BACT</name>
<evidence type="ECO:0000313" key="5">
    <source>
        <dbReference type="Proteomes" id="UP000557307"/>
    </source>
</evidence>
<reference evidence="4 5" key="1">
    <citation type="submission" date="2020-08" db="EMBL/GenBank/DDBJ databases">
        <title>Genomic Encyclopedia of Type Strains, Phase IV (KMG-IV): sequencing the most valuable type-strain genomes for metagenomic binning, comparative biology and taxonomic classification.</title>
        <authorList>
            <person name="Goeker M."/>
        </authorList>
    </citation>
    <scope>NUCLEOTIDE SEQUENCE [LARGE SCALE GENOMIC DNA]</scope>
    <source>
        <strain evidence="4 5">DSM 105074</strain>
    </source>
</reference>
<proteinExistence type="predicted"/>
<evidence type="ECO:0000313" key="4">
    <source>
        <dbReference type="EMBL" id="MBB5282457.1"/>
    </source>
</evidence>
<evidence type="ECO:0000256" key="2">
    <source>
        <dbReference type="SAM" id="SignalP"/>
    </source>
</evidence>
<gene>
    <name evidence="4" type="ORF">HNQ92_000578</name>
</gene>
<feature type="domain" description="Outer membrane protein beta-barrel" evidence="3">
    <location>
        <begin position="11"/>
        <end position="210"/>
    </location>
</feature>
<dbReference type="AlphaFoldDB" id="A0A840TKX7"/>